<dbReference type="VEuPathDB" id="MicrosporidiaDB:G9O61_00g000630"/>
<keyword evidence="3 4" id="KW-0413">Isomerase</keyword>
<dbReference type="GO" id="GO:0006457">
    <property type="term" value="P:protein folding"/>
    <property type="evidence" value="ECO:0007669"/>
    <property type="project" value="InterPro"/>
</dbReference>
<dbReference type="VEuPathDB" id="MicrosporidiaDB:NCER_101263"/>
<dbReference type="PANTHER" id="PTHR11071">
    <property type="entry name" value="PEPTIDYL-PROLYL CIS-TRANS ISOMERASE"/>
    <property type="match status" value="1"/>
</dbReference>
<dbReference type="InterPro" id="IPR002130">
    <property type="entry name" value="Cyclophilin-type_PPIase_dom"/>
</dbReference>
<keyword evidence="4" id="KW-0732">Signal</keyword>
<evidence type="ECO:0000256" key="2">
    <source>
        <dbReference type="ARBA" id="ARBA00023110"/>
    </source>
</evidence>
<dbReference type="GO" id="GO:0016018">
    <property type="term" value="F:cyclosporin A binding"/>
    <property type="evidence" value="ECO:0007669"/>
    <property type="project" value="TreeGrafter"/>
</dbReference>
<dbReference type="InterPro" id="IPR029000">
    <property type="entry name" value="Cyclophilin-like_dom_sf"/>
</dbReference>
<gene>
    <name evidence="6" type="ORF">AAJ76_7900011594</name>
</gene>
<evidence type="ECO:0000313" key="6">
    <source>
        <dbReference type="EMBL" id="KKO74368.1"/>
    </source>
</evidence>
<evidence type="ECO:0000256" key="3">
    <source>
        <dbReference type="ARBA" id="ARBA00023235"/>
    </source>
</evidence>
<dbReference type="GO" id="GO:0003755">
    <property type="term" value="F:peptidyl-prolyl cis-trans isomerase activity"/>
    <property type="evidence" value="ECO:0007669"/>
    <property type="project" value="UniProtKB-UniRule"/>
</dbReference>
<dbReference type="AlphaFoldDB" id="A0A0F9WMY5"/>
<dbReference type="SUPFAM" id="SSF50891">
    <property type="entry name" value="Cyclophilin-like"/>
    <property type="match status" value="1"/>
</dbReference>
<reference evidence="6 7" key="1">
    <citation type="journal article" date="2015" name="Environ. Microbiol.">
        <title>Genome analyses suggest the presence of polyploidy and recent human-driven expansions in eight global populations of the honeybee pathogen Nosema ceranae.</title>
        <authorList>
            <person name="Pelin A."/>
            <person name="Selman M."/>
            <person name="Aris-Brosou S."/>
            <person name="Farinelli L."/>
            <person name="Corradi N."/>
        </authorList>
    </citation>
    <scope>NUCLEOTIDE SEQUENCE [LARGE SCALE GENOMIC DNA]</scope>
    <source>
        <strain evidence="6 7">PA08 1199</strain>
    </source>
</reference>
<dbReference type="PRINTS" id="PR00153">
    <property type="entry name" value="CSAPPISMRASE"/>
</dbReference>
<organism evidence="6 7">
    <name type="scientific">Vairimorpha ceranae</name>
    <dbReference type="NCBI Taxonomy" id="40302"/>
    <lineage>
        <taxon>Eukaryota</taxon>
        <taxon>Fungi</taxon>
        <taxon>Fungi incertae sedis</taxon>
        <taxon>Microsporidia</taxon>
        <taxon>Nosematidae</taxon>
        <taxon>Vairimorpha</taxon>
    </lineage>
</organism>
<dbReference type="PANTHER" id="PTHR11071:SF561">
    <property type="entry name" value="PEPTIDYL-PROLYL CIS-TRANS ISOMERASE D-RELATED"/>
    <property type="match status" value="1"/>
</dbReference>
<dbReference type="RefSeq" id="XP_024330110.1">
    <property type="nucleotide sequence ID" value="XM_024476402.1"/>
</dbReference>
<dbReference type="InterPro" id="IPR020892">
    <property type="entry name" value="Cyclophilin-type_PPIase_CS"/>
</dbReference>
<comment type="catalytic activity">
    <reaction evidence="1 4">
        <text>[protein]-peptidylproline (omega=180) = [protein]-peptidylproline (omega=0)</text>
        <dbReference type="Rhea" id="RHEA:16237"/>
        <dbReference type="Rhea" id="RHEA-COMP:10747"/>
        <dbReference type="Rhea" id="RHEA-COMP:10748"/>
        <dbReference type="ChEBI" id="CHEBI:83833"/>
        <dbReference type="ChEBI" id="CHEBI:83834"/>
        <dbReference type="EC" id="5.2.1.8"/>
    </reaction>
</comment>
<dbReference type="Gene3D" id="2.40.100.10">
    <property type="entry name" value="Cyclophilin-like"/>
    <property type="match status" value="1"/>
</dbReference>
<feature type="signal peptide" evidence="4">
    <location>
        <begin position="1"/>
        <end position="17"/>
    </location>
</feature>
<feature type="chain" id="PRO_5006515947" description="Peptidyl-prolyl cis-trans isomerase" evidence="4">
    <location>
        <begin position="18"/>
        <end position="199"/>
    </location>
</feature>
<name>A0A0F9WMY5_9MICR</name>
<dbReference type="PROSITE" id="PS50072">
    <property type="entry name" value="CSA_PPIASE_2"/>
    <property type="match status" value="1"/>
</dbReference>
<dbReference type="EC" id="5.2.1.8" evidence="4"/>
<accession>A0A0F9WMY5</accession>
<dbReference type="GeneID" id="36321355"/>
<dbReference type="OMA" id="FFDIRID"/>
<evidence type="ECO:0000313" key="7">
    <source>
        <dbReference type="Proteomes" id="UP000034350"/>
    </source>
</evidence>
<dbReference type="Pfam" id="PF00160">
    <property type="entry name" value="Pro_isomerase"/>
    <property type="match status" value="1"/>
</dbReference>
<dbReference type="EMBL" id="JPQZ01000079">
    <property type="protein sequence ID" value="KKO74368.1"/>
    <property type="molecule type" value="Genomic_DNA"/>
</dbReference>
<dbReference type="PROSITE" id="PS00170">
    <property type="entry name" value="CSA_PPIASE_1"/>
    <property type="match status" value="1"/>
</dbReference>
<evidence type="ECO:0000259" key="5">
    <source>
        <dbReference type="PROSITE" id="PS50072"/>
    </source>
</evidence>
<evidence type="ECO:0000256" key="4">
    <source>
        <dbReference type="RuleBase" id="RU363019"/>
    </source>
</evidence>
<dbReference type="GO" id="GO:0005737">
    <property type="term" value="C:cytoplasm"/>
    <property type="evidence" value="ECO:0007669"/>
    <property type="project" value="TreeGrafter"/>
</dbReference>
<proteinExistence type="inferred from homology"/>
<feature type="domain" description="PPIase cyclophilin-type" evidence="5">
    <location>
        <begin position="46"/>
        <end position="190"/>
    </location>
</feature>
<keyword evidence="7" id="KW-1185">Reference proteome</keyword>
<dbReference type="FunFam" id="2.40.100.10:FF:000025">
    <property type="entry name" value="Peptidyl-prolyl cis-trans isomerase CYP19-2"/>
    <property type="match status" value="1"/>
</dbReference>
<keyword evidence="2 4" id="KW-0697">Rotamase</keyword>
<evidence type="ECO:0000256" key="1">
    <source>
        <dbReference type="ARBA" id="ARBA00000971"/>
    </source>
</evidence>
<comment type="function">
    <text evidence="4">PPIases accelerate the folding of proteins. It catalyzes the cis-trans isomerization of proline imidic peptide bonds in oligopeptides.</text>
</comment>
<comment type="caution">
    <text evidence="6">The sequence shown here is derived from an EMBL/GenBank/DDBJ whole genome shotgun (WGS) entry which is preliminary data.</text>
</comment>
<dbReference type="VEuPathDB" id="MicrosporidiaDB:AAJ76_7900011594"/>
<sequence>MFWFLLFLSLQCKVKKPNKNAVKITKSNNSSAIKGRFYINVLPAPLEFVLYKNEIPKTVENFVQLSTGKFNPKVTYSNTKFHRLIKNFVIQGGDIINGNGTGSISIYNGKFNDESFLYKHEYGSISMANSGPNTNGSQFFICFDKIPHLDGKHVVFGKVVNIELLDILNNITTDKADKPINDVIIQKIEIDEQENERVL</sequence>
<dbReference type="Proteomes" id="UP000034350">
    <property type="component" value="Unassembled WGS sequence"/>
</dbReference>
<protein>
    <recommendedName>
        <fullName evidence="4">Peptidyl-prolyl cis-trans isomerase</fullName>
        <shortName evidence="4">PPIase</shortName>
        <ecNumber evidence="4">5.2.1.8</ecNumber>
    </recommendedName>
</protein>
<dbReference type="OrthoDB" id="193499at2759"/>
<comment type="similarity">
    <text evidence="4">Belongs to the cyclophilin-type PPIase family.</text>
</comment>